<feature type="domain" description="Nucleotidyl transferase" evidence="10">
    <location>
        <begin position="2"/>
        <end position="254"/>
    </location>
</feature>
<feature type="binding site" evidence="9">
    <location>
        <position position="160"/>
    </location>
    <ligand>
        <name>alpha-D-glucose 1-phosphate</name>
        <dbReference type="ChEBI" id="CHEBI:58601"/>
    </ligand>
</feature>
<dbReference type="UniPathway" id="UPA00164"/>
<keyword evidence="7 9" id="KW-0320">Glycogen biosynthesis</keyword>
<evidence type="ECO:0000256" key="4">
    <source>
        <dbReference type="ARBA" id="ARBA00022695"/>
    </source>
</evidence>
<dbReference type="EC" id="2.7.7.27" evidence="9"/>
<keyword evidence="2 9" id="KW-0321">Glycogen metabolism</keyword>
<proteinExistence type="inferred from homology"/>
<dbReference type="Gene3D" id="2.160.10.10">
    <property type="entry name" value="Hexapeptide repeat proteins"/>
    <property type="match status" value="1"/>
</dbReference>
<dbReference type="PANTHER" id="PTHR43523">
    <property type="entry name" value="GLUCOSE-1-PHOSPHATE ADENYLYLTRANSFERASE-RELATED"/>
    <property type="match status" value="1"/>
</dbReference>
<dbReference type="InterPro" id="IPR011004">
    <property type="entry name" value="Trimer_LpxA-like_sf"/>
</dbReference>
<dbReference type="SUPFAM" id="SSF53448">
    <property type="entry name" value="Nucleotide-diphospho-sugar transferases"/>
    <property type="match status" value="1"/>
</dbReference>
<evidence type="ECO:0000313" key="12">
    <source>
        <dbReference type="EMBL" id="AKF10498.1"/>
    </source>
</evidence>
<gene>
    <name evidence="9" type="primary">glgC</name>
    <name evidence="12" type="ORF">DB32_007647</name>
</gene>
<accession>A0A0F6W920</accession>
<dbReference type="STRING" id="927083.DB32_007647"/>
<reference evidence="12 13" key="1">
    <citation type="submission" date="2015-03" db="EMBL/GenBank/DDBJ databases">
        <title>Genome assembly of Sandaracinus amylolyticus DSM 53668.</title>
        <authorList>
            <person name="Sharma G."/>
            <person name="Subramanian S."/>
        </authorList>
    </citation>
    <scope>NUCLEOTIDE SEQUENCE [LARGE SCALE GENOMIC DNA]</scope>
    <source>
        <strain evidence="12 13">DSM 53668</strain>
    </source>
</reference>
<keyword evidence="6 9" id="KW-0067">ATP-binding</keyword>
<evidence type="ECO:0000256" key="3">
    <source>
        <dbReference type="ARBA" id="ARBA00022679"/>
    </source>
</evidence>
<dbReference type="PROSITE" id="PS00808">
    <property type="entry name" value="ADP_GLC_PYROPHOSPH_1"/>
    <property type="match status" value="1"/>
</dbReference>
<dbReference type="AlphaFoldDB" id="A0A0F6W920"/>
<evidence type="ECO:0000256" key="6">
    <source>
        <dbReference type="ARBA" id="ARBA00022840"/>
    </source>
</evidence>
<dbReference type="Proteomes" id="UP000034883">
    <property type="component" value="Chromosome"/>
</dbReference>
<evidence type="ECO:0000313" key="13">
    <source>
        <dbReference type="Proteomes" id="UP000034883"/>
    </source>
</evidence>
<feature type="binding site" evidence="9">
    <location>
        <position position="186"/>
    </location>
    <ligand>
        <name>alpha-D-glucose 1-phosphate</name>
        <dbReference type="ChEBI" id="CHEBI:58601"/>
    </ligand>
</feature>
<evidence type="ECO:0000256" key="7">
    <source>
        <dbReference type="ARBA" id="ARBA00023056"/>
    </source>
</evidence>
<dbReference type="GO" id="GO:0008878">
    <property type="term" value="F:glucose-1-phosphate adenylyltransferase activity"/>
    <property type="evidence" value="ECO:0007669"/>
    <property type="project" value="UniProtKB-UniRule"/>
</dbReference>
<dbReference type="EMBL" id="CP011125">
    <property type="protein sequence ID" value="AKF10498.1"/>
    <property type="molecule type" value="Genomic_DNA"/>
</dbReference>
<dbReference type="PANTHER" id="PTHR43523:SF2">
    <property type="entry name" value="GLUCOSE-1-PHOSPHATE ADENYLYLTRANSFERASE"/>
    <property type="match status" value="1"/>
</dbReference>
<evidence type="ECO:0000259" key="10">
    <source>
        <dbReference type="Pfam" id="PF00483"/>
    </source>
</evidence>
<evidence type="ECO:0000259" key="11">
    <source>
        <dbReference type="Pfam" id="PF24894"/>
    </source>
</evidence>
<feature type="site" description="Could play a key role in the communication between the regulatory and the substrate sites" evidence="9">
    <location>
        <position position="94"/>
    </location>
</feature>
<dbReference type="InterPro" id="IPR005836">
    <property type="entry name" value="ADP_Glu_pyroP_CS"/>
</dbReference>
<dbReference type="InterPro" id="IPR005835">
    <property type="entry name" value="NTP_transferase_dom"/>
</dbReference>
<dbReference type="CDD" id="cd04651">
    <property type="entry name" value="LbH_G1P_AT_C"/>
    <property type="match status" value="1"/>
</dbReference>
<keyword evidence="4 9" id="KW-0548">Nucleotidyltransferase</keyword>
<dbReference type="GO" id="GO:0005978">
    <property type="term" value="P:glycogen biosynthetic process"/>
    <property type="evidence" value="ECO:0007669"/>
    <property type="project" value="UniProtKB-UniRule"/>
</dbReference>
<dbReference type="Gene3D" id="3.90.550.10">
    <property type="entry name" value="Spore Coat Polysaccharide Biosynthesis Protein SpsA, Chain A"/>
    <property type="match status" value="1"/>
</dbReference>
<dbReference type="InterPro" id="IPR056818">
    <property type="entry name" value="GlmU/GlgC-like_hexapep"/>
</dbReference>
<dbReference type="Pfam" id="PF00483">
    <property type="entry name" value="NTP_transferase"/>
    <property type="match status" value="1"/>
</dbReference>
<feature type="binding site" evidence="9">
    <location>
        <begin position="175"/>
        <end position="176"/>
    </location>
    <ligand>
        <name>alpha-D-glucose 1-phosphate</name>
        <dbReference type="ChEBI" id="CHEBI:58601"/>
    </ligand>
</feature>
<dbReference type="KEGG" id="samy:DB32_007647"/>
<keyword evidence="3 9" id="KW-0808">Transferase</keyword>
<comment type="pathway">
    <text evidence="9">Glycan biosynthesis; glycogen biosynthesis.</text>
</comment>
<feature type="domain" description="Glucose-1-phosphate adenylyltransferase/Bifunctional protein GlmU-like C-terminal hexapeptide" evidence="11">
    <location>
        <begin position="285"/>
        <end position="364"/>
    </location>
</feature>
<evidence type="ECO:0000256" key="2">
    <source>
        <dbReference type="ARBA" id="ARBA00022600"/>
    </source>
</evidence>
<organism evidence="12 13">
    <name type="scientific">Sandaracinus amylolyticus</name>
    <dbReference type="NCBI Taxonomy" id="927083"/>
    <lineage>
        <taxon>Bacteria</taxon>
        <taxon>Pseudomonadati</taxon>
        <taxon>Myxococcota</taxon>
        <taxon>Polyangia</taxon>
        <taxon>Polyangiales</taxon>
        <taxon>Sandaracinaceae</taxon>
        <taxon>Sandaracinus</taxon>
    </lineage>
</organism>
<dbReference type="InterPro" id="IPR029044">
    <property type="entry name" value="Nucleotide-diphossugar_trans"/>
</dbReference>
<evidence type="ECO:0000256" key="1">
    <source>
        <dbReference type="ARBA" id="ARBA00010443"/>
    </source>
</evidence>
<name>A0A0F6W920_9BACT</name>
<evidence type="ECO:0000256" key="9">
    <source>
        <dbReference type="HAMAP-Rule" id="MF_00624"/>
    </source>
</evidence>
<dbReference type="SUPFAM" id="SSF51161">
    <property type="entry name" value="Trimeric LpxA-like enzymes"/>
    <property type="match status" value="1"/>
</dbReference>
<comment type="subunit">
    <text evidence="9">Homotetramer.</text>
</comment>
<dbReference type="InterPro" id="IPR011831">
    <property type="entry name" value="ADP-Glc_PPase"/>
</dbReference>
<dbReference type="CDD" id="cd02508">
    <property type="entry name" value="ADP_Glucose_PP"/>
    <property type="match status" value="1"/>
</dbReference>
<evidence type="ECO:0000256" key="5">
    <source>
        <dbReference type="ARBA" id="ARBA00022741"/>
    </source>
</evidence>
<comment type="catalytic activity">
    <reaction evidence="9">
        <text>alpha-D-glucose 1-phosphate + ATP + H(+) = ADP-alpha-D-glucose + diphosphate</text>
        <dbReference type="Rhea" id="RHEA:12120"/>
        <dbReference type="ChEBI" id="CHEBI:15378"/>
        <dbReference type="ChEBI" id="CHEBI:30616"/>
        <dbReference type="ChEBI" id="CHEBI:33019"/>
        <dbReference type="ChEBI" id="CHEBI:57498"/>
        <dbReference type="ChEBI" id="CHEBI:58601"/>
        <dbReference type="EC" id="2.7.7.27"/>
    </reaction>
</comment>
<dbReference type="InterPro" id="IPR023049">
    <property type="entry name" value="GlgC_bac"/>
</dbReference>
<dbReference type="GO" id="GO:0005524">
    <property type="term" value="F:ATP binding"/>
    <property type="evidence" value="ECO:0007669"/>
    <property type="project" value="UniProtKB-KW"/>
</dbReference>
<keyword evidence="8 9" id="KW-0119">Carbohydrate metabolism</keyword>
<feature type="site" description="Could play a key role in the communication between the regulatory and the substrate sites" evidence="9">
    <location>
        <position position="54"/>
    </location>
</feature>
<evidence type="ECO:0000256" key="8">
    <source>
        <dbReference type="ARBA" id="ARBA00023277"/>
    </source>
</evidence>
<keyword evidence="13" id="KW-1185">Reference proteome</keyword>
<dbReference type="PROSITE" id="PS00809">
    <property type="entry name" value="ADP_GLC_PYROPHOSPH_2"/>
    <property type="match status" value="1"/>
</dbReference>
<dbReference type="Pfam" id="PF24894">
    <property type="entry name" value="Hexapep_GlmU"/>
    <property type="match status" value="1"/>
</dbReference>
<comment type="function">
    <text evidence="9">Involved in the biosynthesis of ADP-glucose, a building block required for the elongation reactions to produce glycogen. Catalyzes the reaction between ATP and alpha-D-glucose 1-phosphate (G1P) to produce pyrophosphate and ADP-Glc.</text>
</comment>
<comment type="caution">
    <text evidence="9">Lacks conserved residue(s) required for the propagation of feature annotation.</text>
</comment>
<sequence length="421" mass="46175">MAVILAGGEGSRLGVLTAKRTKPAVPFGGKFRIIDFALSNCVNSGLFDVMIVAQYRPHSLIEHIGAGGPWELDRERTGGVRIYSPYKSREAGSWFVGTADAVQQNFLFVKDRRPDLVVILSGDHIYRMNYNDLIAKHLERRADVTLATMEVPDHEKSRFGIVQLDDDERVTSFVEKPKDPIPGLGSMGIYVFNYGVLDRVLLEDSRMPDSNHDFGKDILPRMIARGERVFSWKYAGYWRDVGTIESYWEAHMDLIGEPPLYDLNDLGWLIHTRSENRPPARLAKGADVSDSLITHGCAIATDAHIERSILSAGVRVEPGAVVRESVLLTDCVIERGAVVERAILDKRARVGQGARVGAMPQGDDEPGSRRFAVLGKNAVIPAGFVVGAGAEVGPDVIPSDLGSSPLPEGAAVFTKRRPHEV</sequence>
<protein>
    <recommendedName>
        <fullName evidence="9">Glucose-1-phosphate adenylyltransferase</fullName>
        <ecNumber evidence="9">2.7.7.27</ecNumber>
    </recommendedName>
    <alternativeName>
        <fullName evidence="9">ADP-glucose pyrophosphorylase</fullName>
        <shortName evidence="9">ADPGlc PPase</shortName>
    </alternativeName>
    <alternativeName>
        <fullName evidence="9">ADP-glucose synthase</fullName>
    </alternativeName>
</protein>
<comment type="similarity">
    <text evidence="1 9">Belongs to the bacterial/plant glucose-1-phosphate adenylyltransferase family.</text>
</comment>
<dbReference type="HAMAP" id="MF_00624">
    <property type="entry name" value="GlgC"/>
    <property type="match status" value="1"/>
</dbReference>
<keyword evidence="5 9" id="KW-0547">Nucleotide-binding</keyword>